<evidence type="ECO:0000313" key="2">
    <source>
        <dbReference type="EMBL" id="MPM85157.1"/>
    </source>
</evidence>
<dbReference type="InterPro" id="IPR008207">
    <property type="entry name" value="Sig_transdc_His_kin_Hpt_dom"/>
</dbReference>
<dbReference type="CDD" id="cd00088">
    <property type="entry name" value="HPT"/>
    <property type="match status" value="1"/>
</dbReference>
<dbReference type="EMBL" id="VSSQ01033529">
    <property type="protein sequence ID" value="MPM85157.1"/>
    <property type="molecule type" value="Genomic_DNA"/>
</dbReference>
<proteinExistence type="predicted"/>
<dbReference type="SUPFAM" id="SSF55052">
    <property type="entry name" value="CheY-binding domain of CheA"/>
    <property type="match status" value="1"/>
</dbReference>
<dbReference type="Pfam" id="PF01627">
    <property type="entry name" value="Hpt"/>
    <property type="match status" value="1"/>
</dbReference>
<evidence type="ECO:0000259" key="1">
    <source>
        <dbReference type="PROSITE" id="PS50894"/>
    </source>
</evidence>
<dbReference type="Gene3D" id="3.30.70.1110">
    <property type="entry name" value="Histidine kinase CheA-like, P2 response regulator-binding domain"/>
    <property type="match status" value="1"/>
</dbReference>
<gene>
    <name evidence="2" type="ORF">SDC9_132234</name>
</gene>
<name>A0A645D7J2_9ZZZZ</name>
<dbReference type="Pfam" id="PF07194">
    <property type="entry name" value="P2"/>
    <property type="match status" value="1"/>
</dbReference>
<dbReference type="Gene3D" id="1.20.120.160">
    <property type="entry name" value="HPT domain"/>
    <property type="match status" value="1"/>
</dbReference>
<dbReference type="GO" id="GO:0000155">
    <property type="term" value="F:phosphorelay sensor kinase activity"/>
    <property type="evidence" value="ECO:0007669"/>
    <property type="project" value="InterPro"/>
</dbReference>
<accession>A0A645D7J2</accession>
<dbReference type="InterPro" id="IPR037052">
    <property type="entry name" value="CheA-like_P2_sf"/>
</dbReference>
<dbReference type="AlphaFoldDB" id="A0A645D7J2"/>
<dbReference type="InterPro" id="IPR010808">
    <property type="entry name" value="CheA_P2-bd"/>
</dbReference>
<feature type="domain" description="HPt" evidence="1">
    <location>
        <begin position="1"/>
        <end position="62"/>
    </location>
</feature>
<protein>
    <recommendedName>
        <fullName evidence="1">HPt domain-containing protein</fullName>
    </recommendedName>
</protein>
<sequence length="213" mass="24404">MHTIKGASAMMGYESLMHITHSIEDVFDEIRKGRELSYDKWEEVIDVTLAITDFLKEEINNVQEGLFPEASIDELHERVIKLLKEEETTEQNLEINFPEEKDTESNAVKLEKIDGQTQYHAKALFEEGCGMESIRALGLMVSIEGLCSELKTIPEDLNSDCDKEIIENGFDLYLSTEKERSEIGKCIEETMFLQSYDLVEIKDEEQPQVSNTI</sequence>
<organism evidence="2">
    <name type="scientific">bioreactor metagenome</name>
    <dbReference type="NCBI Taxonomy" id="1076179"/>
    <lineage>
        <taxon>unclassified sequences</taxon>
        <taxon>metagenomes</taxon>
        <taxon>ecological metagenomes</taxon>
    </lineage>
</organism>
<dbReference type="SUPFAM" id="SSF47226">
    <property type="entry name" value="Histidine-containing phosphotransfer domain, HPT domain"/>
    <property type="match status" value="1"/>
</dbReference>
<dbReference type="InterPro" id="IPR036641">
    <property type="entry name" value="HPT_dom_sf"/>
</dbReference>
<comment type="caution">
    <text evidence="2">The sequence shown here is derived from an EMBL/GenBank/DDBJ whole genome shotgun (WGS) entry which is preliminary data.</text>
</comment>
<dbReference type="InterPro" id="IPR035891">
    <property type="entry name" value="CheY-binding_CheA"/>
</dbReference>
<dbReference type="PROSITE" id="PS50894">
    <property type="entry name" value="HPT"/>
    <property type="match status" value="1"/>
</dbReference>
<reference evidence="2" key="1">
    <citation type="submission" date="2019-08" db="EMBL/GenBank/DDBJ databases">
        <authorList>
            <person name="Kucharzyk K."/>
            <person name="Murdoch R.W."/>
            <person name="Higgins S."/>
            <person name="Loffler F."/>
        </authorList>
    </citation>
    <scope>NUCLEOTIDE SEQUENCE</scope>
</reference>